<dbReference type="AlphaFoldDB" id="A0A0P0WZA4"/>
<feature type="compositionally biased region" description="Polar residues" evidence="1">
    <location>
        <begin position="25"/>
        <end position="40"/>
    </location>
</feature>
<dbReference type="Proteomes" id="UP000059680">
    <property type="component" value="Chromosome 6"/>
</dbReference>
<dbReference type="InParanoid" id="A0A0P0WZA4"/>
<sequence length="101" mass="11257">WPVRPSTARSDRRRLSLTGCGSGGSVSPQKTRPVQQISGAGQTGLRPTVRPQVTFQLNRLLVKRRYLLTRVSEFGVLGLYGKILQRAIQPMNNPSKKHNFS</sequence>
<feature type="non-terminal residue" evidence="2">
    <location>
        <position position="1"/>
    </location>
</feature>
<keyword evidence="3" id="KW-1185">Reference proteome</keyword>
<reference evidence="2 3" key="3">
    <citation type="journal article" date="2013" name="Rice">
        <title>Improvement of the Oryza sativa Nipponbare reference genome using next generation sequence and optical map data.</title>
        <authorList>
            <person name="Kawahara Y."/>
            <person name="de la Bastide M."/>
            <person name="Hamilton J.P."/>
            <person name="Kanamori H."/>
            <person name="McCombie W.R."/>
            <person name="Ouyang S."/>
            <person name="Schwartz D.C."/>
            <person name="Tanaka T."/>
            <person name="Wu J."/>
            <person name="Zhou S."/>
            <person name="Childs K.L."/>
            <person name="Davidson R.M."/>
            <person name="Lin H."/>
            <person name="Quesada-Ocampo L."/>
            <person name="Vaillancourt B."/>
            <person name="Sakai H."/>
            <person name="Lee S.S."/>
            <person name="Kim J."/>
            <person name="Numa H."/>
            <person name="Itoh T."/>
            <person name="Buell C.R."/>
            <person name="Matsumoto T."/>
        </authorList>
    </citation>
    <scope>NUCLEOTIDE SEQUENCE [LARGE SCALE GENOMIC DNA]</scope>
    <source>
        <strain evidence="3">cv. Nipponbare</strain>
    </source>
</reference>
<dbReference type="Gramene" id="Os06t0629362-01">
    <property type="protein sequence ID" value="Os06t0629362-01"/>
    <property type="gene ID" value="Os06g0629362"/>
</dbReference>
<accession>A0A0P0WZA4</accession>
<organism evidence="2 3">
    <name type="scientific">Oryza sativa subsp. japonica</name>
    <name type="common">Rice</name>
    <dbReference type="NCBI Taxonomy" id="39947"/>
    <lineage>
        <taxon>Eukaryota</taxon>
        <taxon>Viridiplantae</taxon>
        <taxon>Streptophyta</taxon>
        <taxon>Embryophyta</taxon>
        <taxon>Tracheophyta</taxon>
        <taxon>Spermatophyta</taxon>
        <taxon>Magnoliopsida</taxon>
        <taxon>Liliopsida</taxon>
        <taxon>Poales</taxon>
        <taxon>Poaceae</taxon>
        <taxon>BOP clade</taxon>
        <taxon>Oryzoideae</taxon>
        <taxon>Oryzeae</taxon>
        <taxon>Oryzinae</taxon>
        <taxon>Oryza</taxon>
        <taxon>Oryza sativa</taxon>
    </lineage>
</organism>
<dbReference type="PaxDb" id="39947-A0A0P0WZA4"/>
<feature type="region of interest" description="Disordered" evidence="1">
    <location>
        <begin position="1"/>
        <end position="45"/>
    </location>
</feature>
<evidence type="ECO:0000313" key="3">
    <source>
        <dbReference type="Proteomes" id="UP000059680"/>
    </source>
</evidence>
<protein>
    <submittedName>
        <fullName evidence="2">Os06g0629362 protein</fullName>
    </submittedName>
</protein>
<evidence type="ECO:0000256" key="1">
    <source>
        <dbReference type="SAM" id="MobiDB-lite"/>
    </source>
</evidence>
<reference evidence="3" key="1">
    <citation type="journal article" date="2005" name="Nature">
        <title>The map-based sequence of the rice genome.</title>
        <authorList>
            <consortium name="International rice genome sequencing project (IRGSP)"/>
            <person name="Matsumoto T."/>
            <person name="Wu J."/>
            <person name="Kanamori H."/>
            <person name="Katayose Y."/>
            <person name="Fujisawa M."/>
            <person name="Namiki N."/>
            <person name="Mizuno H."/>
            <person name="Yamamoto K."/>
            <person name="Antonio B.A."/>
            <person name="Baba T."/>
            <person name="Sakata K."/>
            <person name="Nagamura Y."/>
            <person name="Aoki H."/>
            <person name="Arikawa K."/>
            <person name="Arita K."/>
            <person name="Bito T."/>
            <person name="Chiden Y."/>
            <person name="Fujitsuka N."/>
            <person name="Fukunaka R."/>
            <person name="Hamada M."/>
            <person name="Harada C."/>
            <person name="Hayashi A."/>
            <person name="Hijishita S."/>
            <person name="Honda M."/>
            <person name="Hosokawa S."/>
            <person name="Ichikawa Y."/>
            <person name="Idonuma A."/>
            <person name="Iijima M."/>
            <person name="Ikeda M."/>
            <person name="Ikeno M."/>
            <person name="Ito K."/>
            <person name="Ito S."/>
            <person name="Ito T."/>
            <person name="Ito Y."/>
            <person name="Ito Y."/>
            <person name="Iwabuchi A."/>
            <person name="Kamiya K."/>
            <person name="Karasawa W."/>
            <person name="Kurita K."/>
            <person name="Katagiri S."/>
            <person name="Kikuta A."/>
            <person name="Kobayashi H."/>
            <person name="Kobayashi N."/>
            <person name="Machita K."/>
            <person name="Maehara T."/>
            <person name="Masukawa M."/>
            <person name="Mizubayashi T."/>
            <person name="Mukai Y."/>
            <person name="Nagasaki H."/>
            <person name="Nagata Y."/>
            <person name="Naito S."/>
            <person name="Nakashima M."/>
            <person name="Nakama Y."/>
            <person name="Nakamichi Y."/>
            <person name="Nakamura M."/>
            <person name="Meguro A."/>
            <person name="Negishi M."/>
            <person name="Ohta I."/>
            <person name="Ohta T."/>
            <person name="Okamoto M."/>
            <person name="Ono N."/>
            <person name="Saji S."/>
            <person name="Sakaguchi M."/>
            <person name="Sakai K."/>
            <person name="Shibata M."/>
            <person name="Shimokawa T."/>
            <person name="Song J."/>
            <person name="Takazaki Y."/>
            <person name="Terasawa K."/>
            <person name="Tsugane M."/>
            <person name="Tsuji K."/>
            <person name="Ueda S."/>
            <person name="Waki K."/>
            <person name="Yamagata H."/>
            <person name="Yamamoto M."/>
            <person name="Yamamoto S."/>
            <person name="Yamane H."/>
            <person name="Yoshiki S."/>
            <person name="Yoshihara R."/>
            <person name="Yukawa K."/>
            <person name="Zhong H."/>
            <person name="Yano M."/>
            <person name="Yuan Q."/>
            <person name="Ouyang S."/>
            <person name="Liu J."/>
            <person name="Jones K.M."/>
            <person name="Gansberger K."/>
            <person name="Moffat K."/>
            <person name="Hill J."/>
            <person name="Bera J."/>
            <person name="Fadrosh D."/>
            <person name="Jin S."/>
            <person name="Johri S."/>
            <person name="Kim M."/>
            <person name="Overton L."/>
            <person name="Reardon M."/>
            <person name="Tsitrin T."/>
            <person name="Vuong H."/>
            <person name="Weaver B."/>
            <person name="Ciecko A."/>
            <person name="Tallon L."/>
            <person name="Jackson J."/>
            <person name="Pai G."/>
            <person name="Aken S.V."/>
            <person name="Utterback T."/>
            <person name="Reidmuller S."/>
            <person name="Feldblyum T."/>
            <person name="Hsiao J."/>
            <person name="Zismann V."/>
            <person name="Iobst S."/>
            <person name="de Vazeille A.R."/>
            <person name="Buell C.R."/>
            <person name="Ying K."/>
            <person name="Li Y."/>
            <person name="Lu T."/>
            <person name="Huang Y."/>
            <person name="Zhao Q."/>
            <person name="Feng Q."/>
            <person name="Zhang L."/>
            <person name="Zhu J."/>
            <person name="Weng Q."/>
            <person name="Mu J."/>
            <person name="Lu Y."/>
            <person name="Fan D."/>
            <person name="Liu Y."/>
            <person name="Guan J."/>
            <person name="Zhang Y."/>
            <person name="Yu S."/>
            <person name="Liu X."/>
            <person name="Zhang Y."/>
            <person name="Hong G."/>
            <person name="Han B."/>
            <person name="Choisne N."/>
            <person name="Demange N."/>
            <person name="Orjeda G."/>
            <person name="Samain S."/>
            <person name="Cattolico L."/>
            <person name="Pelletier E."/>
            <person name="Couloux A."/>
            <person name="Segurens B."/>
            <person name="Wincker P."/>
            <person name="D'Hont A."/>
            <person name="Scarpelli C."/>
            <person name="Weissenbach J."/>
            <person name="Salanoubat M."/>
            <person name="Quetier F."/>
            <person name="Yu Y."/>
            <person name="Kim H.R."/>
            <person name="Rambo T."/>
            <person name="Currie J."/>
            <person name="Collura K."/>
            <person name="Luo M."/>
            <person name="Yang T."/>
            <person name="Ammiraju J.S.S."/>
            <person name="Engler F."/>
            <person name="Soderlund C."/>
            <person name="Wing R.A."/>
            <person name="Palmer L.E."/>
            <person name="de la Bastide M."/>
            <person name="Spiegel L."/>
            <person name="Nascimento L."/>
            <person name="Zutavern T."/>
            <person name="O'Shaughnessy A."/>
            <person name="Dike S."/>
            <person name="Dedhia N."/>
            <person name="Preston R."/>
            <person name="Balija V."/>
            <person name="McCombie W.R."/>
            <person name="Chow T."/>
            <person name="Chen H."/>
            <person name="Chung M."/>
            <person name="Chen C."/>
            <person name="Shaw J."/>
            <person name="Wu H."/>
            <person name="Hsiao K."/>
            <person name="Chao Y."/>
            <person name="Chu M."/>
            <person name="Cheng C."/>
            <person name="Hour A."/>
            <person name="Lee P."/>
            <person name="Lin S."/>
            <person name="Lin Y."/>
            <person name="Liou J."/>
            <person name="Liu S."/>
            <person name="Hsing Y."/>
            <person name="Raghuvanshi S."/>
            <person name="Mohanty A."/>
            <person name="Bharti A.K."/>
            <person name="Gaur A."/>
            <person name="Gupta V."/>
            <person name="Kumar D."/>
            <person name="Ravi V."/>
            <person name="Vij S."/>
            <person name="Kapur A."/>
            <person name="Khurana P."/>
            <person name="Khurana P."/>
            <person name="Khurana J.P."/>
            <person name="Tyagi A.K."/>
            <person name="Gaikwad K."/>
            <person name="Singh A."/>
            <person name="Dalal V."/>
            <person name="Srivastava S."/>
            <person name="Dixit A."/>
            <person name="Pal A.K."/>
            <person name="Ghazi I.A."/>
            <person name="Yadav M."/>
            <person name="Pandit A."/>
            <person name="Bhargava A."/>
            <person name="Sureshbabu K."/>
            <person name="Batra K."/>
            <person name="Sharma T.R."/>
            <person name="Mohapatra T."/>
            <person name="Singh N.K."/>
            <person name="Messing J."/>
            <person name="Nelson A.B."/>
            <person name="Fuks G."/>
            <person name="Kavchok S."/>
            <person name="Keizer G."/>
            <person name="Linton E."/>
            <person name="Llaca V."/>
            <person name="Song R."/>
            <person name="Tanyolac B."/>
            <person name="Young S."/>
            <person name="Ho-Il K."/>
            <person name="Hahn J.H."/>
            <person name="Sangsakoo G."/>
            <person name="Vanavichit A."/>
            <person name="de Mattos Luiz.A.T."/>
            <person name="Zimmer P.D."/>
            <person name="Malone G."/>
            <person name="Dellagostin O."/>
            <person name="de Oliveira A.C."/>
            <person name="Bevan M."/>
            <person name="Bancroft I."/>
            <person name="Minx P."/>
            <person name="Cordum H."/>
            <person name="Wilson R."/>
            <person name="Cheng Z."/>
            <person name="Jin W."/>
            <person name="Jiang J."/>
            <person name="Leong S.A."/>
            <person name="Iwama H."/>
            <person name="Gojobori T."/>
            <person name="Itoh T."/>
            <person name="Niimura Y."/>
            <person name="Fujii Y."/>
            <person name="Habara T."/>
            <person name="Sakai H."/>
            <person name="Sato Y."/>
            <person name="Wilson G."/>
            <person name="Kumar K."/>
            <person name="McCouch S."/>
            <person name="Juretic N."/>
            <person name="Hoen D."/>
            <person name="Wright S."/>
            <person name="Bruskiewich R."/>
            <person name="Bureau T."/>
            <person name="Miyao A."/>
            <person name="Hirochika H."/>
            <person name="Nishikawa T."/>
            <person name="Kadowaki K."/>
            <person name="Sugiura M."/>
            <person name="Burr B."/>
            <person name="Sasaki T."/>
        </authorList>
    </citation>
    <scope>NUCLEOTIDE SEQUENCE [LARGE SCALE GENOMIC DNA]</scope>
    <source>
        <strain evidence="3">cv. Nipponbare</strain>
    </source>
</reference>
<proteinExistence type="predicted"/>
<evidence type="ECO:0000313" key="2">
    <source>
        <dbReference type="EMBL" id="BAS98719.1"/>
    </source>
</evidence>
<dbReference type="EMBL" id="AP014962">
    <property type="protein sequence ID" value="BAS98719.1"/>
    <property type="molecule type" value="Genomic_DNA"/>
</dbReference>
<gene>
    <name evidence="2" type="ordered locus">Os06g0629362</name>
    <name evidence="2" type="ORF">OSNPB_060629362</name>
</gene>
<name>A0A0P0WZA4_ORYSJ</name>
<reference evidence="2 3" key="2">
    <citation type="journal article" date="2013" name="Plant Cell Physiol.">
        <title>Rice Annotation Project Database (RAP-DB): an integrative and interactive database for rice genomics.</title>
        <authorList>
            <person name="Sakai H."/>
            <person name="Lee S.S."/>
            <person name="Tanaka T."/>
            <person name="Numa H."/>
            <person name="Kim J."/>
            <person name="Kawahara Y."/>
            <person name="Wakimoto H."/>
            <person name="Yang C.C."/>
            <person name="Iwamoto M."/>
            <person name="Abe T."/>
            <person name="Yamada Y."/>
            <person name="Muto A."/>
            <person name="Inokuchi H."/>
            <person name="Ikemura T."/>
            <person name="Matsumoto T."/>
            <person name="Sasaki T."/>
            <person name="Itoh T."/>
        </authorList>
    </citation>
    <scope>NUCLEOTIDE SEQUENCE [LARGE SCALE GENOMIC DNA]</scope>
    <source>
        <strain evidence="3">cv. Nipponbare</strain>
    </source>
</reference>